<dbReference type="Proteomes" id="UP000527355">
    <property type="component" value="Unassembled WGS sequence"/>
</dbReference>
<comment type="caution">
    <text evidence="1">The sequence shown here is derived from an EMBL/GenBank/DDBJ whole genome shotgun (WGS) entry which is preliminary data.</text>
</comment>
<organism evidence="1 2">
    <name type="scientific">Myotis myotis</name>
    <name type="common">Greater mouse-eared bat</name>
    <name type="synonym">Vespertilio myotis</name>
    <dbReference type="NCBI Taxonomy" id="51298"/>
    <lineage>
        <taxon>Eukaryota</taxon>
        <taxon>Metazoa</taxon>
        <taxon>Chordata</taxon>
        <taxon>Craniata</taxon>
        <taxon>Vertebrata</taxon>
        <taxon>Euteleostomi</taxon>
        <taxon>Mammalia</taxon>
        <taxon>Eutheria</taxon>
        <taxon>Laurasiatheria</taxon>
        <taxon>Chiroptera</taxon>
        <taxon>Yangochiroptera</taxon>
        <taxon>Vespertilionidae</taxon>
        <taxon>Myotis</taxon>
    </lineage>
</organism>
<name>A0A7J7SBX9_MYOMY</name>
<protein>
    <submittedName>
        <fullName evidence="1">Uncharacterized protein</fullName>
    </submittedName>
</protein>
<proteinExistence type="predicted"/>
<evidence type="ECO:0000313" key="1">
    <source>
        <dbReference type="EMBL" id="KAF6285891.1"/>
    </source>
</evidence>
<evidence type="ECO:0000313" key="2">
    <source>
        <dbReference type="Proteomes" id="UP000527355"/>
    </source>
</evidence>
<reference evidence="1 2" key="1">
    <citation type="journal article" date="2020" name="Nature">
        <title>Six reference-quality genomes reveal evolution of bat adaptations.</title>
        <authorList>
            <person name="Jebb D."/>
            <person name="Huang Z."/>
            <person name="Pippel M."/>
            <person name="Hughes G.M."/>
            <person name="Lavrichenko K."/>
            <person name="Devanna P."/>
            <person name="Winkler S."/>
            <person name="Jermiin L.S."/>
            <person name="Skirmuntt E.C."/>
            <person name="Katzourakis A."/>
            <person name="Burkitt-Gray L."/>
            <person name="Ray D.A."/>
            <person name="Sullivan K.A.M."/>
            <person name="Roscito J.G."/>
            <person name="Kirilenko B.M."/>
            <person name="Davalos L.M."/>
            <person name="Corthals A.P."/>
            <person name="Power M.L."/>
            <person name="Jones G."/>
            <person name="Ransome R.D."/>
            <person name="Dechmann D.K.N."/>
            <person name="Locatelli A.G."/>
            <person name="Puechmaille S.J."/>
            <person name="Fedrigo O."/>
            <person name="Jarvis E.D."/>
            <person name="Hiller M."/>
            <person name="Vernes S.C."/>
            <person name="Myers E.W."/>
            <person name="Teeling E.C."/>
        </authorList>
    </citation>
    <scope>NUCLEOTIDE SEQUENCE [LARGE SCALE GENOMIC DNA]</scope>
    <source>
        <strain evidence="1">MMyoMyo1</strain>
        <tissue evidence="1">Flight muscle</tissue>
    </source>
</reference>
<keyword evidence="2" id="KW-1185">Reference proteome</keyword>
<accession>A0A7J7SBX9</accession>
<dbReference type="AlphaFoldDB" id="A0A7J7SBX9"/>
<gene>
    <name evidence="1" type="ORF">mMyoMyo1_009462</name>
</gene>
<dbReference type="EMBL" id="JABWUV010000019">
    <property type="protein sequence ID" value="KAF6285891.1"/>
    <property type="molecule type" value="Genomic_DNA"/>
</dbReference>
<sequence>MSSICPFLPSWSHVGQILSSPTLSLPALLLGLWPPISLTHPHLAVRGIFVKHKSNHVLLLQCIPCFSSVLRIGSYLLLVLKAWCDLPLTITISACLPDCLSSRPTELLCFFEHDQCAHLDLYIDLHPAPTIFSPLVLPHHCLPTHVILKLPRHHHL</sequence>